<evidence type="ECO:0000313" key="2">
    <source>
        <dbReference type="EMBL" id="KAF5175063.1"/>
    </source>
</evidence>
<protein>
    <submittedName>
        <fullName evidence="2">Uncharacterized protein</fullName>
    </submittedName>
</protein>
<sequence length="128" mass="14007">MLMIPPTVLPKNCRVEVRTPLVGNEELQVTSGVPTIRLQPVRSDERTNWSGFNRIENTPAALVVALATTFPVPHCSCTRASAREKPSKLSKIELTWKHRGCRATVGDASIDAAKERSSDLGQPKDSSK</sequence>
<evidence type="ECO:0000313" key="3">
    <source>
        <dbReference type="Proteomes" id="UP000554482"/>
    </source>
</evidence>
<name>A0A7J6UR59_THATH</name>
<dbReference type="Proteomes" id="UP000554482">
    <property type="component" value="Unassembled WGS sequence"/>
</dbReference>
<gene>
    <name evidence="2" type="ORF">FRX31_035350</name>
</gene>
<comment type="caution">
    <text evidence="2">The sequence shown here is derived from an EMBL/GenBank/DDBJ whole genome shotgun (WGS) entry which is preliminary data.</text>
</comment>
<organism evidence="2 3">
    <name type="scientific">Thalictrum thalictroides</name>
    <name type="common">Rue-anemone</name>
    <name type="synonym">Anemone thalictroides</name>
    <dbReference type="NCBI Taxonomy" id="46969"/>
    <lineage>
        <taxon>Eukaryota</taxon>
        <taxon>Viridiplantae</taxon>
        <taxon>Streptophyta</taxon>
        <taxon>Embryophyta</taxon>
        <taxon>Tracheophyta</taxon>
        <taxon>Spermatophyta</taxon>
        <taxon>Magnoliopsida</taxon>
        <taxon>Ranunculales</taxon>
        <taxon>Ranunculaceae</taxon>
        <taxon>Thalictroideae</taxon>
        <taxon>Thalictrum</taxon>
    </lineage>
</organism>
<dbReference type="AlphaFoldDB" id="A0A7J6UR59"/>
<dbReference type="EMBL" id="JABWDY010044547">
    <property type="protein sequence ID" value="KAF5175063.1"/>
    <property type="molecule type" value="Genomic_DNA"/>
</dbReference>
<evidence type="ECO:0000256" key="1">
    <source>
        <dbReference type="SAM" id="MobiDB-lite"/>
    </source>
</evidence>
<keyword evidence="3" id="KW-1185">Reference proteome</keyword>
<accession>A0A7J6UR59</accession>
<reference evidence="2 3" key="1">
    <citation type="submission" date="2020-06" db="EMBL/GenBank/DDBJ databases">
        <title>Transcriptomic and genomic resources for Thalictrum thalictroides and T. hernandezii: Facilitating candidate gene discovery in an emerging model plant lineage.</title>
        <authorList>
            <person name="Arias T."/>
            <person name="Riano-Pachon D.M."/>
            <person name="Di Stilio V.S."/>
        </authorList>
    </citation>
    <scope>NUCLEOTIDE SEQUENCE [LARGE SCALE GENOMIC DNA]</scope>
    <source>
        <strain evidence="3">cv. WT478/WT964</strain>
        <tissue evidence="2">Leaves</tissue>
    </source>
</reference>
<feature type="region of interest" description="Disordered" evidence="1">
    <location>
        <begin position="107"/>
        <end position="128"/>
    </location>
</feature>
<proteinExistence type="predicted"/>